<dbReference type="Gene3D" id="3.40.630.10">
    <property type="entry name" value="Zn peptidases"/>
    <property type="match status" value="1"/>
</dbReference>
<dbReference type="Gene3D" id="3.30.70.360">
    <property type="match status" value="1"/>
</dbReference>
<comment type="caution">
    <text evidence="2">The sequence shown here is derived from an EMBL/GenBank/DDBJ whole genome shotgun (WGS) entry which is preliminary data.</text>
</comment>
<dbReference type="SUPFAM" id="SSF53187">
    <property type="entry name" value="Zn-dependent exopeptidases"/>
    <property type="match status" value="1"/>
</dbReference>
<evidence type="ECO:0000313" key="3">
    <source>
        <dbReference type="Proteomes" id="UP001500751"/>
    </source>
</evidence>
<dbReference type="Pfam" id="PF07687">
    <property type="entry name" value="M20_dimer"/>
    <property type="match status" value="1"/>
</dbReference>
<dbReference type="SUPFAM" id="SSF55031">
    <property type="entry name" value="Bacterial exopeptidase dimerisation domain"/>
    <property type="match status" value="1"/>
</dbReference>
<dbReference type="PANTHER" id="PTHR11014">
    <property type="entry name" value="PEPTIDASE M20 FAMILY MEMBER"/>
    <property type="match status" value="1"/>
</dbReference>
<name>A0ABN2VK24_9ACTN</name>
<dbReference type="Pfam" id="PF01546">
    <property type="entry name" value="Peptidase_M20"/>
    <property type="match status" value="1"/>
</dbReference>
<organism evidence="2 3">
    <name type="scientific">Catenulispora yoronensis</name>
    <dbReference type="NCBI Taxonomy" id="450799"/>
    <lineage>
        <taxon>Bacteria</taxon>
        <taxon>Bacillati</taxon>
        <taxon>Actinomycetota</taxon>
        <taxon>Actinomycetes</taxon>
        <taxon>Catenulisporales</taxon>
        <taxon>Catenulisporaceae</taxon>
        <taxon>Catenulispora</taxon>
    </lineage>
</organism>
<dbReference type="PANTHER" id="PTHR11014:SF63">
    <property type="entry name" value="METALLOPEPTIDASE, PUTATIVE (AFU_ORTHOLOGUE AFUA_6G09600)-RELATED"/>
    <property type="match status" value="1"/>
</dbReference>
<dbReference type="CDD" id="cd03886">
    <property type="entry name" value="M20_Acy1"/>
    <property type="match status" value="1"/>
</dbReference>
<sequence length="419" mass="44348">MTYTDDAKGLQEDLVRLRRDLHRIPEIGLDLPRTQERVLAALDGLPLEISTGRELNSVVAVLRGTGGPEAGADRADGAAGAAGAGGAAAAAGPVVLLRADMDALPVVERTGRDFVADGPNMHACGHDLHTAMLVGAAQLLSARRDRLAGDVVFMFQPGEEGQDGAGHMIREGVLDAAGPRVVGAYGLHVMSSRVPRGRFVSRPGTFMAGADEIQVTVRGAGAHGSLPHTGKDPIPVACEMVVALQSLVTRKFDIFDPVVITVGAFHAGTASNIIPDDATFHVTMRSFSRASREKMLLVVVDLLNGLASAYGCAVDITYKEQYPPTVNHAAEVDFLEEVTREVHGEERFERLENPVPGAEDFSRVLEEVPGTYAFLGACTTDDLEHAPSNHSPLADFDDSVLGDGASLLAELADRRLARG</sequence>
<dbReference type="PIRSF" id="PIRSF005962">
    <property type="entry name" value="Pept_M20D_amidohydro"/>
    <property type="match status" value="1"/>
</dbReference>
<protein>
    <submittedName>
        <fullName evidence="2">M20 family metallopeptidase</fullName>
    </submittedName>
</protein>
<dbReference type="InterPro" id="IPR017439">
    <property type="entry name" value="Amidohydrolase"/>
</dbReference>
<dbReference type="EMBL" id="BAAAQN010000088">
    <property type="protein sequence ID" value="GAA2062668.1"/>
    <property type="molecule type" value="Genomic_DNA"/>
</dbReference>
<dbReference type="NCBIfam" id="TIGR01891">
    <property type="entry name" value="amidohydrolases"/>
    <property type="match status" value="1"/>
</dbReference>
<feature type="domain" description="Peptidase M20 dimerisation" evidence="1">
    <location>
        <begin position="209"/>
        <end position="304"/>
    </location>
</feature>
<proteinExistence type="predicted"/>
<evidence type="ECO:0000313" key="2">
    <source>
        <dbReference type="EMBL" id="GAA2062668.1"/>
    </source>
</evidence>
<dbReference type="Proteomes" id="UP001500751">
    <property type="component" value="Unassembled WGS sequence"/>
</dbReference>
<dbReference type="RefSeq" id="WP_344671660.1">
    <property type="nucleotide sequence ID" value="NZ_BAAAQN010000088.1"/>
</dbReference>
<reference evidence="2 3" key="1">
    <citation type="journal article" date="2019" name="Int. J. Syst. Evol. Microbiol.">
        <title>The Global Catalogue of Microorganisms (GCM) 10K type strain sequencing project: providing services to taxonomists for standard genome sequencing and annotation.</title>
        <authorList>
            <consortium name="The Broad Institute Genomics Platform"/>
            <consortium name="The Broad Institute Genome Sequencing Center for Infectious Disease"/>
            <person name="Wu L."/>
            <person name="Ma J."/>
        </authorList>
    </citation>
    <scope>NUCLEOTIDE SEQUENCE [LARGE SCALE GENOMIC DNA]</scope>
    <source>
        <strain evidence="2 3">JCM 16014</strain>
    </source>
</reference>
<accession>A0ABN2VK24</accession>
<dbReference type="InterPro" id="IPR036264">
    <property type="entry name" value="Bact_exopeptidase_dim_dom"/>
</dbReference>
<dbReference type="InterPro" id="IPR002933">
    <property type="entry name" value="Peptidase_M20"/>
</dbReference>
<evidence type="ECO:0000259" key="1">
    <source>
        <dbReference type="Pfam" id="PF07687"/>
    </source>
</evidence>
<dbReference type="InterPro" id="IPR011650">
    <property type="entry name" value="Peptidase_M20_dimer"/>
</dbReference>
<gene>
    <name evidence="2" type="ORF">GCM10009839_87360</name>
</gene>
<keyword evidence="3" id="KW-1185">Reference proteome</keyword>